<evidence type="ECO:0000256" key="3">
    <source>
        <dbReference type="ARBA" id="ARBA00022692"/>
    </source>
</evidence>
<evidence type="ECO:0000256" key="5">
    <source>
        <dbReference type="ARBA" id="ARBA00023136"/>
    </source>
</evidence>
<dbReference type="SUPFAM" id="SSF103473">
    <property type="entry name" value="MFS general substrate transporter"/>
    <property type="match status" value="1"/>
</dbReference>
<keyword evidence="8" id="KW-1185">Reference proteome</keyword>
<dbReference type="CDD" id="cd17341">
    <property type="entry name" value="MFS_NRT2_like"/>
    <property type="match status" value="1"/>
</dbReference>
<evidence type="ECO:0000256" key="2">
    <source>
        <dbReference type="ARBA" id="ARBA00008432"/>
    </source>
</evidence>
<protein>
    <submittedName>
        <fullName evidence="7">NarK/NasA family nitrate transporter</fullName>
    </submittedName>
</protein>
<keyword evidence="4 6" id="KW-1133">Transmembrane helix</keyword>
<name>A0A3N0DX21_9ACTN</name>
<dbReference type="PANTHER" id="PTHR23515">
    <property type="entry name" value="HIGH-AFFINITY NITRATE TRANSPORTER 2.3"/>
    <property type="match status" value="1"/>
</dbReference>
<feature type="transmembrane region" description="Helical" evidence="6">
    <location>
        <begin position="189"/>
        <end position="209"/>
    </location>
</feature>
<dbReference type="GO" id="GO:0015112">
    <property type="term" value="F:nitrate transmembrane transporter activity"/>
    <property type="evidence" value="ECO:0007669"/>
    <property type="project" value="InterPro"/>
</dbReference>
<evidence type="ECO:0000256" key="6">
    <source>
        <dbReference type="SAM" id="Phobius"/>
    </source>
</evidence>
<evidence type="ECO:0000256" key="4">
    <source>
        <dbReference type="ARBA" id="ARBA00022989"/>
    </source>
</evidence>
<dbReference type="InterPro" id="IPR036259">
    <property type="entry name" value="MFS_trans_sf"/>
</dbReference>
<feature type="transmembrane region" description="Helical" evidence="6">
    <location>
        <begin position="85"/>
        <end position="103"/>
    </location>
</feature>
<accession>A0A3N0DX21</accession>
<feature type="transmembrane region" description="Helical" evidence="6">
    <location>
        <begin position="453"/>
        <end position="473"/>
    </location>
</feature>
<dbReference type="GO" id="GO:0016020">
    <property type="term" value="C:membrane"/>
    <property type="evidence" value="ECO:0007669"/>
    <property type="project" value="UniProtKB-SubCell"/>
</dbReference>
<gene>
    <name evidence="7" type="ORF">EFL95_13820</name>
</gene>
<dbReference type="EMBL" id="RJSG01000002">
    <property type="protein sequence ID" value="RNL79993.1"/>
    <property type="molecule type" value="Genomic_DNA"/>
</dbReference>
<evidence type="ECO:0000313" key="7">
    <source>
        <dbReference type="EMBL" id="RNL79993.1"/>
    </source>
</evidence>
<dbReference type="Gene3D" id="1.20.1250.20">
    <property type="entry name" value="MFS general substrate transporter like domains"/>
    <property type="match status" value="2"/>
</dbReference>
<organism evidence="7 8">
    <name type="scientific">Nocardioides marmorisolisilvae</name>
    <dbReference type="NCBI Taxonomy" id="1542737"/>
    <lineage>
        <taxon>Bacteria</taxon>
        <taxon>Bacillati</taxon>
        <taxon>Actinomycetota</taxon>
        <taxon>Actinomycetes</taxon>
        <taxon>Propionibacteriales</taxon>
        <taxon>Nocardioidaceae</taxon>
        <taxon>Nocardioides</taxon>
    </lineage>
</organism>
<comment type="caution">
    <text evidence="7">The sequence shown here is derived from an EMBL/GenBank/DDBJ whole genome shotgun (WGS) entry which is preliminary data.</text>
</comment>
<keyword evidence="3 6" id="KW-0812">Transmembrane</keyword>
<dbReference type="Proteomes" id="UP000277094">
    <property type="component" value="Unassembled WGS sequence"/>
</dbReference>
<feature type="transmembrane region" description="Helical" evidence="6">
    <location>
        <begin position="263"/>
        <end position="285"/>
    </location>
</feature>
<dbReference type="AlphaFoldDB" id="A0A3N0DX21"/>
<feature type="transmembrane region" description="Helical" evidence="6">
    <location>
        <begin position="485"/>
        <end position="507"/>
    </location>
</feature>
<feature type="transmembrane region" description="Helical" evidence="6">
    <location>
        <begin position="141"/>
        <end position="169"/>
    </location>
</feature>
<reference evidence="7 8" key="1">
    <citation type="submission" date="2018-11" db="EMBL/GenBank/DDBJ databases">
        <authorList>
            <person name="Li F."/>
        </authorList>
    </citation>
    <scope>NUCLEOTIDE SEQUENCE [LARGE SCALE GENOMIC DNA]</scope>
    <source>
        <strain evidence="7 8">KIS18-7</strain>
    </source>
</reference>
<proteinExistence type="inferred from homology"/>
<evidence type="ECO:0000256" key="1">
    <source>
        <dbReference type="ARBA" id="ARBA00004141"/>
    </source>
</evidence>
<dbReference type="OrthoDB" id="9771451at2"/>
<feature type="transmembrane region" description="Helical" evidence="6">
    <location>
        <begin position="305"/>
        <end position="323"/>
    </location>
</feature>
<feature type="transmembrane region" description="Helical" evidence="6">
    <location>
        <begin position="115"/>
        <end position="135"/>
    </location>
</feature>
<dbReference type="InterPro" id="IPR044772">
    <property type="entry name" value="NO3_transporter"/>
</dbReference>
<dbReference type="RefSeq" id="WP_123234496.1">
    <property type="nucleotide sequence ID" value="NZ_RJSG01000002.1"/>
</dbReference>
<comment type="subcellular location">
    <subcellularLocation>
        <location evidence="1">Membrane</location>
        <topology evidence="1">Multi-pass membrane protein</topology>
    </subcellularLocation>
</comment>
<dbReference type="InterPro" id="IPR011701">
    <property type="entry name" value="MFS"/>
</dbReference>
<feature type="transmembrane region" description="Helical" evidence="6">
    <location>
        <begin position="335"/>
        <end position="354"/>
    </location>
</feature>
<dbReference type="Pfam" id="PF07690">
    <property type="entry name" value="MFS_1"/>
    <property type="match status" value="1"/>
</dbReference>
<sequence>MSATETPTAAVAAAAPIAPAPRSGWIDHWEPEDPAFWEATGRTTARRNLIFSILAEHLGFSVWLLWSVSAALLAKAGFGFTPQQLFWLVAVPNLVGSLLRLPYTFAVPKFGGRNWTVVSALLLLIPTGLFSYFVQRPDTPYWVFVVIAATAGVGGGNFASSMASINFFFPADKKGAALGLNAAGGNAGVAVIQFFLPIIVGGAGAFGLVKASESGLVLQRAGYLYAALAVLAAVCAFAFMNNLRAAYSRPREQLAVVRYQHTWIMAFLYIGTFGSFIGFSAAMPLLIKINFFRSPIPTASIGINFAYYAFLGALVGSVARPFGGWLADKYGGARVTFGAFAAMILGTLGVLFSLTRLDTVPTPDPAKLAAWAKDPSSFPGFAPAVVHAVNHNSDIFPWFLACFLFVFAATGIGNGSAYRMIPAIWKSYAASAGPVGSTQRQDAEAKATKEASAVLGIVGAVGALGGFLIPITFSSPWVSDPVAATHSAFIIFTAFYLVCLVVTWAVYLRKGAPMAKAGV</sequence>
<feature type="transmembrane region" description="Helical" evidence="6">
    <location>
        <begin position="221"/>
        <end position="243"/>
    </location>
</feature>
<comment type="similarity">
    <text evidence="2">Belongs to the major facilitator superfamily. Nitrate/nitrite porter (TC 2.A.1.8) family.</text>
</comment>
<evidence type="ECO:0000313" key="8">
    <source>
        <dbReference type="Proteomes" id="UP000277094"/>
    </source>
</evidence>
<keyword evidence="5 6" id="KW-0472">Membrane</keyword>
<feature type="transmembrane region" description="Helical" evidence="6">
    <location>
        <begin position="49"/>
        <end position="73"/>
    </location>
</feature>
<feature type="transmembrane region" description="Helical" evidence="6">
    <location>
        <begin position="395"/>
        <end position="418"/>
    </location>
</feature>